<keyword evidence="7" id="KW-1185">Reference proteome</keyword>
<dbReference type="PANTHER" id="PTHR43123">
    <property type="entry name" value="POLYSACCHARIDE DEACETYLASE-RELATED"/>
    <property type="match status" value="1"/>
</dbReference>
<dbReference type="PANTHER" id="PTHR43123:SF4">
    <property type="entry name" value="POLYSACCHARIDE DEACETYLASE"/>
    <property type="match status" value="1"/>
</dbReference>
<proteinExistence type="inferred from homology"/>
<evidence type="ECO:0000256" key="3">
    <source>
        <dbReference type="ARBA" id="ARBA00020071"/>
    </source>
</evidence>
<gene>
    <name evidence="6" type="ORF">ACFONP_07435</name>
</gene>
<dbReference type="Proteomes" id="UP001595607">
    <property type="component" value="Unassembled WGS sequence"/>
</dbReference>
<evidence type="ECO:0000256" key="2">
    <source>
        <dbReference type="ARBA" id="ARBA00010973"/>
    </source>
</evidence>
<evidence type="ECO:0000313" key="7">
    <source>
        <dbReference type="Proteomes" id="UP001595607"/>
    </source>
</evidence>
<accession>A0ABV7MCJ0</accession>
<dbReference type="InterPro" id="IPR011330">
    <property type="entry name" value="Glyco_hydro/deAcase_b/a-brl"/>
</dbReference>
<evidence type="ECO:0000259" key="5">
    <source>
        <dbReference type="Pfam" id="PF01522"/>
    </source>
</evidence>
<reference evidence="7" key="1">
    <citation type="journal article" date="2019" name="Int. J. Syst. Evol. Microbiol.">
        <title>The Global Catalogue of Microorganisms (GCM) 10K type strain sequencing project: providing services to taxonomists for standard genome sequencing and annotation.</title>
        <authorList>
            <consortium name="The Broad Institute Genomics Platform"/>
            <consortium name="The Broad Institute Genome Sequencing Center for Infectious Disease"/>
            <person name="Wu L."/>
            <person name="Ma J."/>
        </authorList>
    </citation>
    <scope>NUCLEOTIDE SEQUENCE [LARGE SCALE GENOMIC DNA]</scope>
    <source>
        <strain evidence="7">KCTC 22245</strain>
    </source>
</reference>
<sequence length="302" mass="33796">MPLPDEYLQYPHRKRGFDQPFYGWEPVPLRKKAKLKKRLKATATIVVPCEFFPLDPPSEPFRHPAGMKTPYPDLRHYTSRDYGNRVGVFRILRELDHAGCKATFCVDAATAERYPPLLDAIKDGKHEIAAAGVSTAHIHHAGLTENEERQLIERVRSALPQATTWLSPARNESFNTLPLLAEAGFKVCLDWEADMRPLAMKTAHGSITAVPHYNELSDFTLLATRNQSEDEWVTQILSTADDHVGRYEDEGAGAFAFTLTPFIAGQPFRIEALRRILAGLAAMDEIRVCTAAKAVDLFGETP</sequence>
<organism evidence="6 7">
    <name type="scientific">Parvularcula lutaonensis</name>
    <dbReference type="NCBI Taxonomy" id="491923"/>
    <lineage>
        <taxon>Bacteria</taxon>
        <taxon>Pseudomonadati</taxon>
        <taxon>Pseudomonadota</taxon>
        <taxon>Alphaproteobacteria</taxon>
        <taxon>Parvularculales</taxon>
        <taxon>Parvularculaceae</taxon>
        <taxon>Parvularcula</taxon>
    </lineage>
</organism>
<evidence type="ECO:0000313" key="6">
    <source>
        <dbReference type="EMBL" id="MFC3302562.1"/>
    </source>
</evidence>
<dbReference type="SUPFAM" id="SSF88713">
    <property type="entry name" value="Glycoside hydrolase/deacetylase"/>
    <property type="match status" value="1"/>
</dbReference>
<dbReference type="InterPro" id="IPR002509">
    <property type="entry name" value="NODB_dom"/>
</dbReference>
<protein>
    <recommendedName>
        <fullName evidence="3">Chitooligosaccharide deacetylase</fullName>
    </recommendedName>
    <alternativeName>
        <fullName evidence="4">Nodulation protein B</fullName>
    </alternativeName>
</protein>
<comment type="function">
    <text evidence="1">Is involved in generating a small heat-stable compound (Nod), an acylated oligomer of N-acetylglucosamine, that stimulates mitosis in various plant protoplasts.</text>
</comment>
<dbReference type="EMBL" id="JBHRVA010000002">
    <property type="protein sequence ID" value="MFC3302562.1"/>
    <property type="molecule type" value="Genomic_DNA"/>
</dbReference>
<dbReference type="Pfam" id="PF01522">
    <property type="entry name" value="Polysacc_deac_1"/>
    <property type="match status" value="1"/>
</dbReference>
<evidence type="ECO:0000256" key="1">
    <source>
        <dbReference type="ARBA" id="ARBA00003236"/>
    </source>
</evidence>
<comment type="caution">
    <text evidence="6">The sequence shown here is derived from an EMBL/GenBank/DDBJ whole genome shotgun (WGS) entry which is preliminary data.</text>
</comment>
<dbReference type="RefSeq" id="WP_189570920.1">
    <property type="nucleotide sequence ID" value="NZ_BMXU01000001.1"/>
</dbReference>
<comment type="similarity">
    <text evidence="2">Belongs to the polysaccharide deacetylase family.</text>
</comment>
<dbReference type="Gene3D" id="3.20.20.370">
    <property type="entry name" value="Glycoside hydrolase/deacetylase"/>
    <property type="match status" value="1"/>
</dbReference>
<evidence type="ECO:0000256" key="4">
    <source>
        <dbReference type="ARBA" id="ARBA00032976"/>
    </source>
</evidence>
<feature type="domain" description="NodB homology" evidence="5">
    <location>
        <begin position="81"/>
        <end position="163"/>
    </location>
</feature>
<name>A0ABV7MCJ0_9PROT</name>